<keyword evidence="7" id="KW-0414">Isoprene biosynthesis</keyword>
<evidence type="ECO:0000259" key="17">
    <source>
        <dbReference type="Pfam" id="PF26540"/>
    </source>
</evidence>
<dbReference type="InterPro" id="IPR004588">
    <property type="entry name" value="IspG_bac-typ"/>
</dbReference>
<evidence type="ECO:0000256" key="13">
    <source>
        <dbReference type="ARBA" id="ARBA00083306"/>
    </source>
</evidence>
<feature type="compositionally biased region" description="Low complexity" evidence="14">
    <location>
        <begin position="987"/>
        <end position="997"/>
    </location>
</feature>
<comment type="cofactor">
    <cofactor evidence="1">
        <name>[4Fe-4S] cluster</name>
        <dbReference type="ChEBI" id="CHEBI:49883"/>
    </cofactor>
</comment>
<evidence type="ECO:0000256" key="7">
    <source>
        <dbReference type="ARBA" id="ARBA00023229"/>
    </source>
</evidence>
<keyword evidence="5" id="KW-0408">Iron</keyword>
<evidence type="ECO:0000256" key="1">
    <source>
        <dbReference type="ARBA" id="ARBA00001966"/>
    </source>
</evidence>
<evidence type="ECO:0000256" key="8">
    <source>
        <dbReference type="ARBA" id="ARBA00051119"/>
    </source>
</evidence>
<evidence type="ECO:0000256" key="14">
    <source>
        <dbReference type="SAM" id="MobiDB-lite"/>
    </source>
</evidence>
<evidence type="ECO:0000259" key="16">
    <source>
        <dbReference type="Pfam" id="PF04551"/>
    </source>
</evidence>
<dbReference type="InterPro" id="IPR011611">
    <property type="entry name" value="PfkB_dom"/>
</dbReference>
<dbReference type="GO" id="GO:0051539">
    <property type="term" value="F:4 iron, 4 sulfur cluster binding"/>
    <property type="evidence" value="ECO:0007669"/>
    <property type="project" value="UniProtKB-KW"/>
</dbReference>
<dbReference type="GO" id="GO:0046429">
    <property type="term" value="F:4-hydroxy-3-methylbut-2-en-1-yl diphosphate synthase activity (ferredoxin)"/>
    <property type="evidence" value="ECO:0007669"/>
    <property type="project" value="UniProtKB-EC"/>
</dbReference>
<dbReference type="InterPro" id="IPR058579">
    <property type="entry name" value="IspG_C"/>
</dbReference>
<comment type="caution">
    <text evidence="18">The sequence shown here is derived from an EMBL/GenBank/DDBJ whole genome shotgun (WGS) entry which is preliminary data.</text>
</comment>
<dbReference type="InterPro" id="IPR058578">
    <property type="entry name" value="IspG_TIM"/>
</dbReference>
<dbReference type="InterPro" id="IPR045854">
    <property type="entry name" value="NO2/SO3_Rdtase_4Fe4S_sf"/>
</dbReference>
<dbReference type="GO" id="GO:0009507">
    <property type="term" value="C:chloroplast"/>
    <property type="evidence" value="ECO:0007669"/>
    <property type="project" value="TreeGrafter"/>
</dbReference>
<dbReference type="PANTHER" id="PTHR30454:SF0">
    <property type="entry name" value="4-HYDROXY-3-METHYLBUT-2-EN-1-YL DIPHOSPHATE SYNTHASE (FERREDOXIN), CHLOROPLASTIC"/>
    <property type="match status" value="1"/>
</dbReference>
<evidence type="ECO:0000313" key="19">
    <source>
        <dbReference type="Proteomes" id="UP000239899"/>
    </source>
</evidence>
<dbReference type="Pfam" id="PF00294">
    <property type="entry name" value="PfkB"/>
    <property type="match status" value="1"/>
</dbReference>
<evidence type="ECO:0000256" key="5">
    <source>
        <dbReference type="ARBA" id="ARBA00023004"/>
    </source>
</evidence>
<dbReference type="OrthoDB" id="429167at2759"/>
<keyword evidence="3" id="KW-0479">Metal-binding</keyword>
<evidence type="ECO:0000256" key="4">
    <source>
        <dbReference type="ARBA" id="ARBA00023002"/>
    </source>
</evidence>
<dbReference type="Pfam" id="PF26540">
    <property type="entry name" value="GcpE_C"/>
    <property type="match status" value="1"/>
</dbReference>
<dbReference type="GO" id="GO:0046872">
    <property type="term" value="F:metal ion binding"/>
    <property type="evidence" value="ECO:0007669"/>
    <property type="project" value="UniProtKB-KW"/>
</dbReference>
<keyword evidence="2" id="KW-0004">4Fe-4S</keyword>
<dbReference type="Proteomes" id="UP000239899">
    <property type="component" value="Unassembled WGS sequence"/>
</dbReference>
<evidence type="ECO:0000256" key="10">
    <source>
        <dbReference type="ARBA" id="ARBA00061554"/>
    </source>
</evidence>
<evidence type="ECO:0000256" key="12">
    <source>
        <dbReference type="ARBA" id="ARBA00072132"/>
    </source>
</evidence>
<dbReference type="SUPFAM" id="SSF56014">
    <property type="entry name" value="Nitrite and sulphite reductase 4Fe-4S domain-like"/>
    <property type="match status" value="1"/>
</dbReference>
<keyword evidence="4" id="KW-0560">Oxidoreductase</keyword>
<dbReference type="InterPro" id="IPR011005">
    <property type="entry name" value="Dihydropteroate_synth-like_sf"/>
</dbReference>
<protein>
    <recommendedName>
        <fullName evidence="12">4-hydroxy-3-methylbut-2-en-1-yl diphosphate synthase (ferredoxin), chloroplastic</fullName>
        <ecNumber evidence="11">1.17.7.1</ecNumber>
    </recommendedName>
    <alternativeName>
        <fullName evidence="13">1-hydroxy-2-methyl-2-(E)-butenyl 4-diphosphate synthase</fullName>
    </alternativeName>
</protein>
<organism evidence="18 19">
    <name type="scientific">Chlorella sorokiniana</name>
    <name type="common">Freshwater green alga</name>
    <dbReference type="NCBI Taxonomy" id="3076"/>
    <lineage>
        <taxon>Eukaryota</taxon>
        <taxon>Viridiplantae</taxon>
        <taxon>Chlorophyta</taxon>
        <taxon>core chlorophytes</taxon>
        <taxon>Trebouxiophyceae</taxon>
        <taxon>Chlorellales</taxon>
        <taxon>Chlorellaceae</taxon>
        <taxon>Chlorella clade</taxon>
        <taxon>Chlorella</taxon>
    </lineage>
</organism>
<feature type="domain" description="IspG TIM-barrel" evidence="16">
    <location>
        <begin position="328"/>
        <end position="598"/>
    </location>
</feature>
<evidence type="ECO:0000313" key="18">
    <source>
        <dbReference type="EMBL" id="PRW44903.1"/>
    </source>
</evidence>
<accession>A0A2P6TKU4</accession>
<evidence type="ECO:0000256" key="2">
    <source>
        <dbReference type="ARBA" id="ARBA00022485"/>
    </source>
</evidence>
<dbReference type="HAMAP" id="MF_00159">
    <property type="entry name" value="IspG"/>
    <property type="match status" value="1"/>
</dbReference>
<dbReference type="EC" id="1.17.7.1" evidence="11"/>
<keyword evidence="19" id="KW-1185">Reference proteome</keyword>
<dbReference type="STRING" id="3076.A0A2P6TKU4"/>
<sequence length="997" mass="107174">MECAGRRLSILQQHLVDSDSRCNAAGSAALALGLCRAAATAAAGPPVLVGGAVMDLQAHPSGPADVQRGGSVPGRVTQSPGGVARNVAEALALLLKTAANASGSTPQLPLLVSVVGDDLAGRALLQHWQDLGLSTACIEQIAGGATPTVSVVFDLGGEVAACVADVGLLEKALLPPLLRQPRIKQALAAAPVLMLDGNLAEAALEEACRQAAAARVPVWFEPVSVPKSVRATCLLSLLAYVSPNERELAAMAAAARQQQAMQTTLSSSAALQGSALLQQRRTARSGRPCSSLVRAHNEGPMIVTEKKELRLPTPKYCESIHQTRRRPTRTVDIGPVKVGSAHRIALQTMTTTDTRDIAATVEQVKKCADAGADIVRITVQSNKEAEACMKIREQLFKDRYDTPLVADIHFQPKVAMMVAEAFEKIRINPGNFADGRKTFKEINYDDPKQFEEERQYIREVFSPLVEKCKSLNRAMRIGTNHGSLSARILSFYGDTPRGMVESAFEFADICRDMDYHNFLFSMKASNPLVMVQAYRLLAEEQYNRGWDYPLHLGVTEAGEGEDGRMKSAIGIGALLMDGLGDTIRVSLTEDPEYEMDPCGRLANLGAKADTERWGVEPFEEKRDTHLFSRRVGRPVEQREGDGAADFSQLLHRDGSVFSVVYPKDLEQPELLYRKLGAKLVVGMPFKDIATSDTLIMYQVPSSSDVAGRRALRRLQEVGVNVIAPAEVLAADPLPDAVAVMQLAVAASAHRAGGVKLPEGAGRLAVFIDGTESDADLAALKDMDVAVALLKIAPGVSRVHASRRVFEQLQQQKVDVPVIHHITFADGTVRDDLVLQSGSKVGALMVDGLGDGLVIECATEDTDYLRTTSFGLLQGCRMRNTKTEYVSCPSCGRTLFNLQEVTDQIRTRTGHLPGVSIAVMGCIVNGPGEMADADFGYVGGAPGKIDLYVGKEVVRRNIDNDKACDELIDLIKEHGRWQDPPKEEEGEAALAGAGASSA</sequence>
<dbReference type="SUPFAM" id="SSF53613">
    <property type="entry name" value="Ribokinase-like"/>
    <property type="match status" value="1"/>
</dbReference>
<dbReference type="Gene3D" id="3.30.413.10">
    <property type="entry name" value="Sulfite Reductase Hemoprotein, domain 1"/>
    <property type="match status" value="1"/>
</dbReference>
<dbReference type="AlphaFoldDB" id="A0A2P6TKU4"/>
<dbReference type="InterPro" id="IPR029056">
    <property type="entry name" value="Ribokinase-like"/>
</dbReference>
<feature type="domain" description="IspG C-terminal" evidence="17">
    <location>
        <begin position="883"/>
        <end position="971"/>
    </location>
</feature>
<dbReference type="FunFam" id="3.20.20.20:FF:000005">
    <property type="entry name" value="4-hydroxy-3-methylbut-2-en-1-yl diphosphate synthase (flavodoxin)"/>
    <property type="match status" value="1"/>
</dbReference>
<evidence type="ECO:0000259" key="15">
    <source>
        <dbReference type="Pfam" id="PF00294"/>
    </source>
</evidence>
<comment type="pathway">
    <text evidence="9">Isoprenoid biosynthesis; isopentenyl diphosphate biosynthesis via DXP pathway; isopentenyl diphosphate from 1-deoxy-D-xylulose 5-phosphate: step 5/6.</text>
</comment>
<name>A0A2P6TKU4_CHLSO</name>
<dbReference type="GO" id="GO:0016114">
    <property type="term" value="P:terpenoid biosynthetic process"/>
    <property type="evidence" value="ECO:0007669"/>
    <property type="project" value="InterPro"/>
</dbReference>
<proteinExistence type="inferred from homology"/>
<dbReference type="Gene3D" id="3.40.1190.20">
    <property type="match status" value="1"/>
</dbReference>
<evidence type="ECO:0000256" key="6">
    <source>
        <dbReference type="ARBA" id="ARBA00023014"/>
    </source>
</evidence>
<comment type="similarity">
    <text evidence="10">Belongs to the IspG family.</text>
</comment>
<evidence type="ECO:0000256" key="3">
    <source>
        <dbReference type="ARBA" id="ARBA00022723"/>
    </source>
</evidence>
<dbReference type="NCBIfam" id="TIGR00612">
    <property type="entry name" value="ispG_gcpE"/>
    <property type="match status" value="1"/>
</dbReference>
<feature type="region of interest" description="Disordered" evidence="14">
    <location>
        <begin position="976"/>
        <end position="997"/>
    </location>
</feature>
<evidence type="ECO:0000256" key="9">
    <source>
        <dbReference type="ARBA" id="ARBA00060620"/>
    </source>
</evidence>
<dbReference type="GO" id="GO:0019288">
    <property type="term" value="P:isopentenyl diphosphate biosynthetic process, methylerythritol 4-phosphate pathway"/>
    <property type="evidence" value="ECO:0007669"/>
    <property type="project" value="TreeGrafter"/>
</dbReference>
<dbReference type="EMBL" id="LHPG02000012">
    <property type="protein sequence ID" value="PRW44903.1"/>
    <property type="molecule type" value="Genomic_DNA"/>
</dbReference>
<reference evidence="18 19" key="1">
    <citation type="journal article" date="2018" name="Plant J.">
        <title>Genome sequences of Chlorella sorokiniana UTEX 1602 and Micractinium conductrix SAG 241.80: implications to maltose excretion by a green alga.</title>
        <authorList>
            <person name="Arriola M.B."/>
            <person name="Velmurugan N."/>
            <person name="Zhang Y."/>
            <person name="Plunkett M.H."/>
            <person name="Hondzo H."/>
            <person name="Barney B.M."/>
        </authorList>
    </citation>
    <scope>NUCLEOTIDE SEQUENCE [LARGE SCALE GENOMIC DNA]</scope>
    <source>
        <strain evidence="19">UTEX 1602</strain>
    </source>
</reference>
<dbReference type="Pfam" id="PF04551">
    <property type="entry name" value="GcpE"/>
    <property type="match status" value="1"/>
</dbReference>
<gene>
    <name evidence="18" type="ORF">C2E21_6496</name>
</gene>
<keyword evidence="6" id="KW-0411">Iron-sulfur</keyword>
<feature type="domain" description="Carbohydrate kinase PfkB" evidence="15">
    <location>
        <begin position="48"/>
        <end position="258"/>
    </location>
</feature>
<evidence type="ECO:0000256" key="11">
    <source>
        <dbReference type="ARBA" id="ARBA00067018"/>
    </source>
</evidence>
<dbReference type="FunFam" id="3.30.413.10:FF:000006">
    <property type="entry name" value="4-hydroxy-3-methylbut-2-en-1-yl diphosphate synthase (flavodoxin)"/>
    <property type="match status" value="1"/>
</dbReference>
<dbReference type="Gene3D" id="3.20.20.20">
    <property type="entry name" value="Dihydropteroate synthase-like"/>
    <property type="match status" value="1"/>
</dbReference>
<comment type="catalytic activity">
    <reaction evidence="8">
        <text>(2E)-4-hydroxy-3-methylbut-2-enyl diphosphate + 2 oxidized [2Fe-2S]-[ferredoxin] + H2O = 2-C-methyl-D-erythritol 2,4-cyclic diphosphate + 2 reduced [2Fe-2S]-[ferredoxin] + H(+)</text>
        <dbReference type="Rhea" id="RHEA:26119"/>
        <dbReference type="Rhea" id="RHEA-COMP:10000"/>
        <dbReference type="Rhea" id="RHEA-COMP:10001"/>
        <dbReference type="ChEBI" id="CHEBI:15377"/>
        <dbReference type="ChEBI" id="CHEBI:15378"/>
        <dbReference type="ChEBI" id="CHEBI:33737"/>
        <dbReference type="ChEBI" id="CHEBI:33738"/>
        <dbReference type="ChEBI" id="CHEBI:58483"/>
        <dbReference type="ChEBI" id="CHEBI:128753"/>
        <dbReference type="EC" id="1.17.7.1"/>
    </reaction>
</comment>
<dbReference type="PANTHER" id="PTHR30454">
    <property type="entry name" value="4-HYDROXY-3-METHYLBUT-2-EN-1-YL DIPHOSPHATE SYNTHASE"/>
    <property type="match status" value="1"/>
</dbReference>